<reference evidence="2" key="1">
    <citation type="submission" date="2023-07" db="EMBL/GenBank/DDBJ databases">
        <title>Black Yeasts Isolated from many extreme environments.</title>
        <authorList>
            <person name="Coleine C."/>
            <person name="Stajich J.E."/>
            <person name="Selbmann L."/>
        </authorList>
    </citation>
    <scope>NUCLEOTIDE SEQUENCE</scope>
    <source>
        <strain evidence="2">CCFEE 5485</strain>
    </source>
</reference>
<comment type="caution">
    <text evidence="2">The sequence shown here is derived from an EMBL/GenBank/DDBJ whole genome shotgun (WGS) entry which is preliminary data.</text>
</comment>
<organism evidence="2 3">
    <name type="scientific">Recurvomyces mirabilis</name>
    <dbReference type="NCBI Taxonomy" id="574656"/>
    <lineage>
        <taxon>Eukaryota</taxon>
        <taxon>Fungi</taxon>
        <taxon>Dikarya</taxon>
        <taxon>Ascomycota</taxon>
        <taxon>Pezizomycotina</taxon>
        <taxon>Dothideomycetes</taxon>
        <taxon>Dothideomycetidae</taxon>
        <taxon>Mycosphaerellales</taxon>
        <taxon>Teratosphaeriaceae</taxon>
        <taxon>Recurvomyces</taxon>
    </lineage>
</organism>
<dbReference type="Proteomes" id="UP001274830">
    <property type="component" value="Unassembled WGS sequence"/>
</dbReference>
<gene>
    <name evidence="2" type="ORF">LTR78_003812</name>
</gene>
<feature type="region of interest" description="Disordered" evidence="1">
    <location>
        <begin position="119"/>
        <end position="143"/>
    </location>
</feature>
<accession>A0AAE0WR89</accession>
<evidence type="ECO:0000313" key="3">
    <source>
        <dbReference type="Proteomes" id="UP001274830"/>
    </source>
</evidence>
<proteinExistence type="predicted"/>
<sequence length="273" mass="31282">MPLIMPPPGPRVNQRERATATCGILFLLQHHTDELQTRDGQHRALVKLINRHTFPRLKNEEIYNIVKLRIVGAELAAELSIDNTQFEDPFDMLCHQGIAAVPDHLLEYYEYDSNTFTEAELPPFDPSTTTETEIGSNRESGGNKRSYVQRATWIVLQDIDEVKHLSTDADYKYRSSKHVIGSLRHLTLQYELQECPAADGKSHKFDPIKLMRAVAQVTQRVLRETRIEGHIRVKKMSRRLNTVWSRGTARLGDKYLSQLRSSAQHRGSVDGKR</sequence>
<dbReference type="EMBL" id="JAUTXT010000010">
    <property type="protein sequence ID" value="KAK3676536.1"/>
    <property type="molecule type" value="Genomic_DNA"/>
</dbReference>
<keyword evidence="3" id="KW-1185">Reference proteome</keyword>
<feature type="compositionally biased region" description="Polar residues" evidence="1">
    <location>
        <begin position="126"/>
        <end position="140"/>
    </location>
</feature>
<evidence type="ECO:0000313" key="2">
    <source>
        <dbReference type="EMBL" id="KAK3676536.1"/>
    </source>
</evidence>
<evidence type="ECO:0000256" key="1">
    <source>
        <dbReference type="SAM" id="MobiDB-lite"/>
    </source>
</evidence>
<dbReference type="AlphaFoldDB" id="A0AAE0WR89"/>
<protein>
    <submittedName>
        <fullName evidence="2">Uncharacterized protein</fullName>
    </submittedName>
</protein>
<name>A0AAE0WR89_9PEZI</name>